<keyword evidence="3" id="KW-1185">Reference proteome</keyword>
<keyword evidence="1" id="KW-1133">Transmembrane helix</keyword>
<name>A0ABW7Z540_9ACTN</name>
<feature type="transmembrane region" description="Helical" evidence="1">
    <location>
        <begin position="6"/>
        <end position="26"/>
    </location>
</feature>
<dbReference type="EMBL" id="JBITGY010000011">
    <property type="protein sequence ID" value="MFI6503271.1"/>
    <property type="molecule type" value="Genomic_DNA"/>
</dbReference>
<dbReference type="RefSeq" id="WP_397089058.1">
    <property type="nucleotide sequence ID" value="NZ_JBITGY010000011.1"/>
</dbReference>
<accession>A0ABW7Z540</accession>
<proteinExistence type="predicted"/>
<protein>
    <recommendedName>
        <fullName evidence="4">Sensor histidine kinase</fullName>
    </recommendedName>
</protein>
<dbReference type="Proteomes" id="UP001612741">
    <property type="component" value="Unassembled WGS sequence"/>
</dbReference>
<comment type="caution">
    <text evidence="2">The sequence shown here is derived from an EMBL/GenBank/DDBJ whole genome shotgun (WGS) entry which is preliminary data.</text>
</comment>
<evidence type="ECO:0008006" key="4">
    <source>
        <dbReference type="Google" id="ProtNLM"/>
    </source>
</evidence>
<evidence type="ECO:0000313" key="3">
    <source>
        <dbReference type="Proteomes" id="UP001612741"/>
    </source>
</evidence>
<evidence type="ECO:0000256" key="1">
    <source>
        <dbReference type="SAM" id="Phobius"/>
    </source>
</evidence>
<sequence>MSVVDLLSLLLAIACAVIAGFVAILVSHRAAPGLARALLVGGGAGCTALGIYIAAVAAYR</sequence>
<gene>
    <name evidence="2" type="ORF">ACIBG2_38220</name>
</gene>
<keyword evidence="1" id="KW-0812">Transmembrane</keyword>
<reference evidence="2 3" key="1">
    <citation type="submission" date="2024-10" db="EMBL/GenBank/DDBJ databases">
        <title>The Natural Products Discovery Center: Release of the First 8490 Sequenced Strains for Exploring Actinobacteria Biosynthetic Diversity.</title>
        <authorList>
            <person name="Kalkreuter E."/>
            <person name="Kautsar S.A."/>
            <person name="Yang D."/>
            <person name="Bader C.D."/>
            <person name="Teijaro C.N."/>
            <person name="Fluegel L."/>
            <person name="Davis C.M."/>
            <person name="Simpson J.R."/>
            <person name="Lauterbach L."/>
            <person name="Steele A.D."/>
            <person name="Gui C."/>
            <person name="Meng S."/>
            <person name="Li G."/>
            <person name="Viehrig K."/>
            <person name="Ye F."/>
            <person name="Su P."/>
            <person name="Kiefer A.F."/>
            <person name="Nichols A."/>
            <person name="Cepeda A.J."/>
            <person name="Yan W."/>
            <person name="Fan B."/>
            <person name="Jiang Y."/>
            <person name="Adhikari A."/>
            <person name="Zheng C.-J."/>
            <person name="Schuster L."/>
            <person name="Cowan T.M."/>
            <person name="Smanski M.J."/>
            <person name="Chevrette M.G."/>
            <person name="De Carvalho L.P.S."/>
            <person name="Shen B."/>
        </authorList>
    </citation>
    <scope>NUCLEOTIDE SEQUENCE [LARGE SCALE GENOMIC DNA]</scope>
    <source>
        <strain evidence="2 3">NPDC050545</strain>
    </source>
</reference>
<feature type="transmembrane region" description="Helical" evidence="1">
    <location>
        <begin position="38"/>
        <end position="59"/>
    </location>
</feature>
<evidence type="ECO:0000313" key="2">
    <source>
        <dbReference type="EMBL" id="MFI6503271.1"/>
    </source>
</evidence>
<organism evidence="2 3">
    <name type="scientific">Nonomuraea typhae</name>
    <dbReference type="NCBI Taxonomy" id="2603600"/>
    <lineage>
        <taxon>Bacteria</taxon>
        <taxon>Bacillati</taxon>
        <taxon>Actinomycetota</taxon>
        <taxon>Actinomycetes</taxon>
        <taxon>Streptosporangiales</taxon>
        <taxon>Streptosporangiaceae</taxon>
        <taxon>Nonomuraea</taxon>
    </lineage>
</organism>
<keyword evidence="1" id="KW-0472">Membrane</keyword>